<dbReference type="EMBL" id="BAYX01000003">
    <property type="protein sequence ID" value="GAJ92326.1"/>
    <property type="molecule type" value="Genomic_DNA"/>
</dbReference>
<dbReference type="AlphaFoldDB" id="A0AA87PYT1"/>
<evidence type="ECO:0000256" key="2">
    <source>
        <dbReference type="ARBA" id="ARBA00022603"/>
    </source>
</evidence>
<keyword evidence="4" id="KW-0949">S-adenosyl-L-methionine</keyword>
<dbReference type="PANTHER" id="PTHR18895">
    <property type="entry name" value="HEMK METHYLTRANSFERASE"/>
    <property type="match status" value="1"/>
</dbReference>
<dbReference type="CDD" id="cd02440">
    <property type="entry name" value="AdoMet_MTases"/>
    <property type="match status" value="1"/>
</dbReference>
<evidence type="ECO:0000256" key="4">
    <source>
        <dbReference type="ARBA" id="ARBA00022691"/>
    </source>
</evidence>
<dbReference type="GO" id="GO:0102559">
    <property type="term" value="F:peptide chain release factor N(5)-glutamine methyltransferase activity"/>
    <property type="evidence" value="ECO:0007669"/>
    <property type="project" value="UniProtKB-EC"/>
</dbReference>
<dbReference type="NCBIfam" id="TIGR00536">
    <property type="entry name" value="hemK_fam"/>
    <property type="match status" value="1"/>
</dbReference>
<evidence type="ECO:0000313" key="8">
    <source>
        <dbReference type="Proteomes" id="UP000026941"/>
    </source>
</evidence>
<evidence type="ECO:0000256" key="3">
    <source>
        <dbReference type="ARBA" id="ARBA00022679"/>
    </source>
</evidence>
<dbReference type="Proteomes" id="UP000026941">
    <property type="component" value="Unassembled WGS sequence"/>
</dbReference>
<reference evidence="7 8" key="1">
    <citation type="submission" date="2014-05" db="EMBL/GenBank/DDBJ databases">
        <title>Whole genome shotgun sequence of Rhizobium rhizogenes NBRC 13257.</title>
        <authorList>
            <person name="Katano-Makiyama Y."/>
            <person name="Hosoyama A."/>
            <person name="Hashimoto M."/>
            <person name="Hosoyama Y."/>
            <person name="Noguchi M."/>
            <person name="Tsuchikane K."/>
            <person name="Kimura A."/>
            <person name="Ohji S."/>
            <person name="Ichikawa N."/>
            <person name="Yamazoe A."/>
            <person name="Fujita N."/>
        </authorList>
    </citation>
    <scope>NUCLEOTIDE SEQUENCE [LARGE SCALE GENOMIC DNA]</scope>
    <source>
        <strain evidence="7 8">NBRC 13257</strain>
    </source>
</reference>
<dbReference type="GO" id="GO:0032259">
    <property type="term" value="P:methylation"/>
    <property type="evidence" value="ECO:0007669"/>
    <property type="project" value="UniProtKB-KW"/>
</dbReference>
<dbReference type="InterPro" id="IPR007848">
    <property type="entry name" value="Small_mtfrase_dom"/>
</dbReference>
<dbReference type="PROSITE" id="PS00092">
    <property type="entry name" value="N6_MTASE"/>
    <property type="match status" value="1"/>
</dbReference>
<evidence type="ECO:0000259" key="6">
    <source>
        <dbReference type="Pfam" id="PF05175"/>
    </source>
</evidence>
<dbReference type="InterPro" id="IPR002052">
    <property type="entry name" value="DNA_methylase_N6_adenine_CS"/>
</dbReference>
<dbReference type="InterPro" id="IPR004556">
    <property type="entry name" value="HemK-like"/>
</dbReference>
<gene>
    <name evidence="7" type="primary">hemK</name>
    <name evidence="7" type="ORF">RRH01S_03_03990</name>
</gene>
<dbReference type="EC" id="2.1.1.297" evidence="1"/>
<comment type="catalytic activity">
    <reaction evidence="5">
        <text>L-glutaminyl-[peptide chain release factor] + S-adenosyl-L-methionine = N(5)-methyl-L-glutaminyl-[peptide chain release factor] + S-adenosyl-L-homocysteine + H(+)</text>
        <dbReference type="Rhea" id="RHEA:42896"/>
        <dbReference type="Rhea" id="RHEA-COMP:10271"/>
        <dbReference type="Rhea" id="RHEA-COMP:10272"/>
        <dbReference type="ChEBI" id="CHEBI:15378"/>
        <dbReference type="ChEBI" id="CHEBI:30011"/>
        <dbReference type="ChEBI" id="CHEBI:57856"/>
        <dbReference type="ChEBI" id="CHEBI:59789"/>
        <dbReference type="ChEBI" id="CHEBI:61891"/>
        <dbReference type="EC" id="2.1.1.297"/>
    </reaction>
</comment>
<keyword evidence="2 7" id="KW-0489">Methyltransferase</keyword>
<feature type="domain" description="Methyltransferase small" evidence="6">
    <location>
        <begin position="95"/>
        <end position="183"/>
    </location>
</feature>
<dbReference type="Gene3D" id="3.40.50.150">
    <property type="entry name" value="Vaccinia Virus protein VP39"/>
    <property type="match status" value="1"/>
</dbReference>
<evidence type="ECO:0000256" key="1">
    <source>
        <dbReference type="ARBA" id="ARBA00012771"/>
    </source>
</evidence>
<keyword evidence="3" id="KW-0808">Transferase</keyword>
<evidence type="ECO:0000256" key="5">
    <source>
        <dbReference type="ARBA" id="ARBA00048391"/>
    </source>
</evidence>
<organism evidence="7 8">
    <name type="scientific">Rhizobium rhizogenes NBRC 13257</name>
    <dbReference type="NCBI Taxonomy" id="1220581"/>
    <lineage>
        <taxon>Bacteria</taxon>
        <taxon>Pseudomonadati</taxon>
        <taxon>Pseudomonadota</taxon>
        <taxon>Alphaproteobacteria</taxon>
        <taxon>Hyphomicrobiales</taxon>
        <taxon>Rhizobiaceae</taxon>
        <taxon>Rhizobium/Agrobacterium group</taxon>
        <taxon>Rhizobium</taxon>
    </lineage>
</organism>
<protein>
    <recommendedName>
        <fullName evidence="1">peptide chain release factor N(5)-glutamine methyltransferase</fullName>
        <ecNumber evidence="1">2.1.1.297</ecNumber>
    </recommendedName>
</protein>
<dbReference type="InterPro" id="IPR029063">
    <property type="entry name" value="SAM-dependent_MTases_sf"/>
</dbReference>
<dbReference type="GO" id="GO:0003676">
    <property type="term" value="F:nucleic acid binding"/>
    <property type="evidence" value="ECO:0007669"/>
    <property type="project" value="InterPro"/>
</dbReference>
<dbReference type="SUPFAM" id="SSF53335">
    <property type="entry name" value="S-adenosyl-L-methionine-dependent methyltransferases"/>
    <property type="match status" value="1"/>
</dbReference>
<dbReference type="InterPro" id="IPR050320">
    <property type="entry name" value="N5-glutamine_MTase"/>
</dbReference>
<comment type="caution">
    <text evidence="7">The sequence shown here is derived from an EMBL/GenBank/DDBJ whole genome shotgun (WGS) entry which is preliminary data.</text>
</comment>
<name>A0AA87PYT1_RHIRH</name>
<dbReference type="Pfam" id="PF05175">
    <property type="entry name" value="MTS"/>
    <property type="match status" value="1"/>
</dbReference>
<accession>A0AA87PYT1</accession>
<evidence type="ECO:0000313" key="7">
    <source>
        <dbReference type="EMBL" id="GAJ92326.1"/>
    </source>
</evidence>
<sequence length="266" mass="29493">MGEAKGRVEPPARTRGIKIVTDNARANDTQTTNVKPYFTRQTEDFPTMPTEKETIVTFMNLDFELGPNVLVPRKETELLGTVCIDRLSQGTVTPIVVDMCCGCGNLGIAIAMNIADAQVWSCDLTPETVDVAWRNVIRFGLQDRMSVVQGDMFENIRSIGLEGRVDLIVCNPPYISTGRLEADRAHLLENEPREAFDGGPYGISIQQRLIREAFEFLKPGGWLAFEFGEGQERQAAALLARTRAYAPVQFILDASDIPRVALAMKL</sequence>
<dbReference type="PANTHER" id="PTHR18895:SF74">
    <property type="entry name" value="MTRF1L RELEASE FACTOR GLUTAMINE METHYLTRANSFERASE"/>
    <property type="match status" value="1"/>
</dbReference>
<proteinExistence type="predicted"/>